<dbReference type="Pfam" id="PF18758">
    <property type="entry name" value="KDZ"/>
    <property type="match status" value="2"/>
</dbReference>
<feature type="region of interest" description="Disordered" evidence="2">
    <location>
        <begin position="600"/>
        <end position="658"/>
    </location>
</feature>
<feature type="compositionally biased region" description="Polar residues" evidence="2">
    <location>
        <begin position="109"/>
        <end position="126"/>
    </location>
</feature>
<feature type="region of interest" description="Disordered" evidence="2">
    <location>
        <begin position="1"/>
        <end position="126"/>
    </location>
</feature>
<sequence>MGKNKKNNNKGGKKTEVQTVEGNSVDAQIASIQSVDNTSTIAQPNKSPPPVEPPQELIPDTISAVPPSRASTASPRNPPSPMRASPKIRVSLARTGTPISSPKAPTLPLRSSTGPMHPTQSSFSATTGGELAVRCPACPRPGINLPDDWESASAEKRFLYTFFPALDACFRLKRRLISSALRDPGLGTGWSYFLEPEPYHKYLLTVTKQDEMSTCSGLAALDYANTKFSQGYSVTGVGMGVCARHEFVQPTGVGDLQKGERIFVNACKISPPLVRLTLILHLCAFVIPKMHIHAHTLACQLLFSLNLLAGAGQTDGEGIERPWANLGGVASSTREMGPGSRADTLDDHFAFWNWSKLIGLGALLRKRLDNAKREREIQEESFKVFSAEQAARVPAWEKQVLDYERDPSKYKNPYEITTKVLKESDVRLRLAAEEAADISRGVPAVHDVGPSAFIFEGLELEEQQRRIRAQVLLKKAGTTAQQIDIIAMRRKLSRGIARFRKLQATYTPGALQALARRDADPEEVPENCPLMLPSALSSAERDVGCIAGVQLMENLARDAQCSEALLRLRNHENQAAWAALRNLNGGAKSGWRKLRREDVRTMEDPEELTKREALRKKQTERRKEKLRRLREEGEFLASDSDDESGQSAGETDDGEAEDPMVSWIWTGAGSTGTDAELEDGLRIEWTKARARARRWQEEVALLEEEYRRVLISFEHEAAGWEERAKNIPVGTVEVGYAQGAVAYALKQARMYRDLASKVTLTMTENTELHMSNRKRFSEFVMLCSKVQVVIQSGDDVGERSGKTRVKHISTIGQNDVLRVNHGERRSKEIQPGGYDSSQCVHFVRLQERLRGSLSNGIPGGSGKCLILWKDPYLTVQLAENYLETNTRALWIVVSSTSRILAEIGVN</sequence>
<dbReference type="PANTHER" id="PTHR33104:SF2">
    <property type="entry name" value="CXC3 LIKE CYSTEINE CLUSTER DOMAIN-CONTAINING PROTEIN"/>
    <property type="match status" value="1"/>
</dbReference>
<organism evidence="3 4">
    <name type="scientific">Favolaschia claudopus</name>
    <dbReference type="NCBI Taxonomy" id="2862362"/>
    <lineage>
        <taxon>Eukaryota</taxon>
        <taxon>Fungi</taxon>
        <taxon>Dikarya</taxon>
        <taxon>Basidiomycota</taxon>
        <taxon>Agaricomycotina</taxon>
        <taxon>Agaricomycetes</taxon>
        <taxon>Agaricomycetidae</taxon>
        <taxon>Agaricales</taxon>
        <taxon>Marasmiineae</taxon>
        <taxon>Mycenaceae</taxon>
        <taxon>Favolaschia</taxon>
    </lineage>
</organism>
<accession>A0AAW0A850</accession>
<reference evidence="3 4" key="1">
    <citation type="journal article" date="2024" name="J Genomics">
        <title>Draft genome sequencing and assembly of Favolaschia claudopus CIRM-BRFM 2984 isolated from oak limbs.</title>
        <authorList>
            <person name="Navarro D."/>
            <person name="Drula E."/>
            <person name="Chaduli D."/>
            <person name="Cazenave R."/>
            <person name="Ahrendt S."/>
            <person name="Wang J."/>
            <person name="Lipzen A."/>
            <person name="Daum C."/>
            <person name="Barry K."/>
            <person name="Grigoriev I.V."/>
            <person name="Favel A."/>
            <person name="Rosso M.N."/>
            <person name="Martin F."/>
        </authorList>
    </citation>
    <scope>NUCLEOTIDE SEQUENCE [LARGE SCALE GENOMIC DNA]</scope>
    <source>
        <strain evidence="3 4">CIRM-BRFM 2984</strain>
    </source>
</reference>
<proteinExistence type="predicted"/>
<feature type="compositionally biased region" description="Acidic residues" evidence="2">
    <location>
        <begin position="639"/>
        <end position="658"/>
    </location>
</feature>
<dbReference type="InterPro" id="IPR040521">
    <property type="entry name" value="KDZ"/>
</dbReference>
<dbReference type="Proteomes" id="UP001362999">
    <property type="component" value="Unassembled WGS sequence"/>
</dbReference>
<name>A0AAW0A850_9AGAR</name>
<evidence type="ECO:0000256" key="1">
    <source>
        <dbReference type="SAM" id="Coils"/>
    </source>
</evidence>
<protein>
    <submittedName>
        <fullName evidence="3">Uncharacterized protein</fullName>
    </submittedName>
</protein>
<feature type="coiled-coil region" evidence="1">
    <location>
        <begin position="685"/>
        <end position="712"/>
    </location>
</feature>
<keyword evidence="4" id="KW-1185">Reference proteome</keyword>
<feature type="compositionally biased region" description="Basic and acidic residues" evidence="2">
    <location>
        <begin position="600"/>
        <end position="633"/>
    </location>
</feature>
<evidence type="ECO:0000256" key="2">
    <source>
        <dbReference type="SAM" id="MobiDB-lite"/>
    </source>
</evidence>
<dbReference type="PANTHER" id="PTHR33104">
    <property type="entry name" value="SI:DKEY-29D5.2"/>
    <property type="match status" value="1"/>
</dbReference>
<gene>
    <name evidence="3" type="ORF">R3P38DRAFT_3609011</name>
</gene>
<evidence type="ECO:0000313" key="4">
    <source>
        <dbReference type="Proteomes" id="UP001362999"/>
    </source>
</evidence>
<feature type="compositionally biased region" description="Polar residues" evidence="2">
    <location>
        <begin position="17"/>
        <end position="43"/>
    </location>
</feature>
<evidence type="ECO:0000313" key="3">
    <source>
        <dbReference type="EMBL" id="KAK7002026.1"/>
    </source>
</evidence>
<dbReference type="AlphaFoldDB" id="A0AAW0A850"/>
<dbReference type="EMBL" id="JAWWNJ010000080">
    <property type="protein sequence ID" value="KAK7002026.1"/>
    <property type="molecule type" value="Genomic_DNA"/>
</dbReference>
<comment type="caution">
    <text evidence="3">The sequence shown here is derived from an EMBL/GenBank/DDBJ whole genome shotgun (WGS) entry which is preliminary data.</text>
</comment>
<feature type="compositionally biased region" description="Basic residues" evidence="2">
    <location>
        <begin position="1"/>
        <end position="12"/>
    </location>
</feature>
<keyword evidence="1" id="KW-0175">Coiled coil</keyword>